<dbReference type="AlphaFoldDB" id="A0A2C5Y8K9"/>
<dbReference type="EMBL" id="NJET01000037">
    <property type="protein sequence ID" value="PHH64046.1"/>
    <property type="molecule type" value="Genomic_DNA"/>
</dbReference>
<dbReference type="SUPFAM" id="SSF47095">
    <property type="entry name" value="HMG-box"/>
    <property type="match status" value="1"/>
</dbReference>
<dbReference type="Proteomes" id="UP000226192">
    <property type="component" value="Unassembled WGS sequence"/>
</dbReference>
<dbReference type="InterPro" id="IPR036910">
    <property type="entry name" value="HMG_box_dom_sf"/>
</dbReference>
<dbReference type="OrthoDB" id="6247875at2759"/>
<dbReference type="Pfam" id="PF00505">
    <property type="entry name" value="HMG_box"/>
    <property type="match status" value="1"/>
</dbReference>
<dbReference type="Gene3D" id="1.10.30.10">
    <property type="entry name" value="High mobility group box domain"/>
    <property type="match status" value="1"/>
</dbReference>
<evidence type="ECO:0000256" key="1">
    <source>
        <dbReference type="PROSITE-ProRule" id="PRU00267"/>
    </source>
</evidence>
<dbReference type="SMART" id="SM00398">
    <property type="entry name" value="HMG"/>
    <property type="match status" value="1"/>
</dbReference>
<evidence type="ECO:0000259" key="2">
    <source>
        <dbReference type="PROSITE" id="PS50118"/>
    </source>
</evidence>
<dbReference type="CDD" id="cd01389">
    <property type="entry name" value="HMG-box_ROX1-like"/>
    <property type="match status" value="1"/>
</dbReference>
<evidence type="ECO:0000313" key="4">
    <source>
        <dbReference type="Proteomes" id="UP000226192"/>
    </source>
</evidence>
<keyword evidence="4" id="KW-1185">Reference proteome</keyword>
<organism evidence="3 4">
    <name type="scientific">Ophiocordyceps australis</name>
    <dbReference type="NCBI Taxonomy" id="1399860"/>
    <lineage>
        <taxon>Eukaryota</taxon>
        <taxon>Fungi</taxon>
        <taxon>Dikarya</taxon>
        <taxon>Ascomycota</taxon>
        <taxon>Pezizomycotina</taxon>
        <taxon>Sordariomycetes</taxon>
        <taxon>Hypocreomycetidae</taxon>
        <taxon>Hypocreales</taxon>
        <taxon>Ophiocordycipitaceae</taxon>
        <taxon>Ophiocordyceps</taxon>
    </lineage>
</organism>
<dbReference type="STRING" id="1399860.A0A2C5Y8K9"/>
<dbReference type="GO" id="GO:0003677">
    <property type="term" value="F:DNA binding"/>
    <property type="evidence" value="ECO:0007669"/>
    <property type="project" value="UniProtKB-UniRule"/>
</dbReference>
<feature type="DNA-binding region" description="HMG box" evidence="1">
    <location>
        <begin position="88"/>
        <end position="155"/>
    </location>
</feature>
<comment type="caution">
    <text evidence="3">The sequence shown here is derived from an EMBL/GenBank/DDBJ whole genome shotgun (WGS) entry which is preliminary data.</text>
</comment>
<evidence type="ECO:0000313" key="3">
    <source>
        <dbReference type="EMBL" id="PHH64046.1"/>
    </source>
</evidence>
<accession>A0A2C5Y8K9</accession>
<dbReference type="InterPro" id="IPR009071">
    <property type="entry name" value="HMG_box_dom"/>
</dbReference>
<name>A0A2C5Y8K9_9HYPO</name>
<reference evidence="3 4" key="1">
    <citation type="submission" date="2017-06" db="EMBL/GenBank/DDBJ databases">
        <title>Ant-infecting Ophiocordyceps genomes reveal a high diversity of potential behavioral manipulation genes and a possible major role for enterotoxins.</title>
        <authorList>
            <person name="De Bekker C."/>
            <person name="Evans H.C."/>
            <person name="Brachmann A."/>
            <person name="Hughes D.P."/>
        </authorList>
    </citation>
    <scope>NUCLEOTIDE SEQUENCE [LARGE SCALE GENOMIC DNA]</scope>
    <source>
        <strain evidence="3 4">Map64</strain>
    </source>
</reference>
<keyword evidence="1" id="KW-0539">Nucleus</keyword>
<feature type="domain" description="HMG box" evidence="2">
    <location>
        <begin position="88"/>
        <end position="155"/>
    </location>
</feature>
<protein>
    <recommendedName>
        <fullName evidence="2">HMG box domain-containing protein</fullName>
    </recommendedName>
</protein>
<dbReference type="PROSITE" id="PS50118">
    <property type="entry name" value="HMG_BOX_2"/>
    <property type="match status" value="1"/>
</dbReference>
<keyword evidence="1" id="KW-0238">DNA-binding</keyword>
<dbReference type="GO" id="GO:0005634">
    <property type="term" value="C:nucleus"/>
    <property type="evidence" value="ECO:0007669"/>
    <property type="project" value="UniProtKB-UniRule"/>
</dbReference>
<sequence length="155" mass="17786">MEVQAFVPASFDLEVVKKIAANFSRRVREPVKVFYDDKRHKYRLCPLPDGHQRNISSYGIYCFEVDVEASQSPPAHEQATFGGSKSHIPRPRNSWILYRQHKYAEIKDQYPGLTAPALSTIIASMWRNESTDDKAYIAKRAPTKGLKRRSDQMAN</sequence>
<proteinExistence type="predicted"/>
<gene>
    <name evidence="3" type="ORF">CDD81_5039</name>
</gene>